<proteinExistence type="predicted"/>
<dbReference type="Proteomes" id="UP000607645">
    <property type="component" value="Unassembled WGS sequence"/>
</dbReference>
<protein>
    <submittedName>
        <fullName evidence="2">Uncharacterized protein</fullName>
    </submittedName>
</protein>
<gene>
    <name evidence="2" type="ORF">H8S62_07355</name>
</gene>
<reference evidence="2" key="1">
    <citation type="submission" date="2020-08" db="EMBL/GenBank/DDBJ databases">
        <title>Genome public.</title>
        <authorList>
            <person name="Liu C."/>
            <person name="Sun Q."/>
        </authorList>
    </citation>
    <scope>NUCLEOTIDE SEQUENCE</scope>
    <source>
        <strain evidence="2">NSJ-52</strain>
    </source>
</reference>
<comment type="caution">
    <text evidence="2">The sequence shown here is derived from an EMBL/GenBank/DDBJ whole genome shotgun (WGS) entry which is preliminary data.</text>
</comment>
<feature type="transmembrane region" description="Helical" evidence="1">
    <location>
        <begin position="12"/>
        <end position="33"/>
    </location>
</feature>
<organism evidence="2 3">
    <name type="scientific">Lawsonibacter faecis</name>
    <dbReference type="NCBI Taxonomy" id="2763052"/>
    <lineage>
        <taxon>Bacteria</taxon>
        <taxon>Bacillati</taxon>
        <taxon>Bacillota</taxon>
        <taxon>Clostridia</taxon>
        <taxon>Eubacteriales</taxon>
        <taxon>Oscillospiraceae</taxon>
        <taxon>Lawsonibacter</taxon>
    </lineage>
</organism>
<sequence length="104" mass="11662">MSEKSNPLWRRVLPLAVLLAAIVAAVVLFTGVLGRKADAEALTLAERTLRRSAVECYALEGFYPADVDYLYENYGVSVDRERYIVYYEYVASNLMPNITVLPSP</sequence>
<accession>A0A8J6JAX2</accession>
<dbReference type="AlphaFoldDB" id="A0A8J6JAX2"/>
<evidence type="ECO:0000256" key="1">
    <source>
        <dbReference type="SAM" id="Phobius"/>
    </source>
</evidence>
<evidence type="ECO:0000313" key="2">
    <source>
        <dbReference type="EMBL" id="MBC5736828.1"/>
    </source>
</evidence>
<evidence type="ECO:0000313" key="3">
    <source>
        <dbReference type="Proteomes" id="UP000607645"/>
    </source>
</evidence>
<keyword evidence="3" id="KW-1185">Reference proteome</keyword>
<dbReference type="EMBL" id="JACOPQ010000004">
    <property type="protein sequence ID" value="MBC5736828.1"/>
    <property type="molecule type" value="Genomic_DNA"/>
</dbReference>
<keyword evidence="1" id="KW-1133">Transmembrane helix</keyword>
<keyword evidence="1" id="KW-0812">Transmembrane</keyword>
<keyword evidence="1" id="KW-0472">Membrane</keyword>
<name>A0A8J6JAX2_9FIRM</name>
<dbReference type="RefSeq" id="WP_155151828.1">
    <property type="nucleotide sequence ID" value="NZ_JACOPQ010000004.1"/>
</dbReference>